<dbReference type="Pfam" id="PF00578">
    <property type="entry name" value="AhpC-TSA"/>
    <property type="match status" value="1"/>
</dbReference>
<dbReference type="VEuPathDB" id="FungiDB:MYCTH_2314920"/>
<dbReference type="KEGG" id="mtm:MYCTH_2314920"/>
<keyword evidence="6" id="KW-0560">Oxidoreductase</keyword>
<dbReference type="RefSeq" id="XP_003662312.1">
    <property type="nucleotide sequence ID" value="XM_003662264.1"/>
</dbReference>
<evidence type="ECO:0000256" key="1">
    <source>
        <dbReference type="ARBA" id="ARBA00004123"/>
    </source>
</evidence>
<evidence type="ECO:0000256" key="2">
    <source>
        <dbReference type="ARBA" id="ARBA00011245"/>
    </source>
</evidence>
<organism evidence="16 17">
    <name type="scientific">Thermothelomyces thermophilus (strain ATCC 42464 / BCRC 31852 / DSM 1799)</name>
    <name type="common">Sporotrichum thermophile</name>
    <dbReference type="NCBI Taxonomy" id="573729"/>
    <lineage>
        <taxon>Eukaryota</taxon>
        <taxon>Fungi</taxon>
        <taxon>Dikarya</taxon>
        <taxon>Ascomycota</taxon>
        <taxon>Pezizomycotina</taxon>
        <taxon>Sordariomycetes</taxon>
        <taxon>Sordariomycetidae</taxon>
        <taxon>Sordariales</taxon>
        <taxon>Chaetomiaceae</taxon>
        <taxon>Thermothelomyces</taxon>
    </lineage>
</organism>
<feature type="region of interest" description="Disordered" evidence="14">
    <location>
        <begin position="1"/>
        <end position="56"/>
    </location>
</feature>
<evidence type="ECO:0000256" key="7">
    <source>
        <dbReference type="ARBA" id="ARBA00023157"/>
    </source>
</evidence>
<dbReference type="Proteomes" id="UP000007322">
    <property type="component" value="Chromosome 2"/>
</dbReference>
<dbReference type="EMBL" id="CP003003">
    <property type="protein sequence ID" value="AEO57067.1"/>
    <property type="molecule type" value="Genomic_DNA"/>
</dbReference>
<dbReference type="Gene3D" id="3.40.30.10">
    <property type="entry name" value="Glutaredoxin"/>
    <property type="match status" value="1"/>
</dbReference>
<evidence type="ECO:0000256" key="10">
    <source>
        <dbReference type="ARBA" id="ARBA00032824"/>
    </source>
</evidence>
<dbReference type="FunFam" id="3.40.30.10:FF:000157">
    <property type="entry name" value="DOT5p Nuclear thiol peroxidase"/>
    <property type="match status" value="1"/>
</dbReference>
<feature type="region of interest" description="Disordered" evidence="14">
    <location>
        <begin position="211"/>
        <end position="313"/>
    </location>
</feature>
<dbReference type="GO" id="GO:0005634">
    <property type="term" value="C:nucleus"/>
    <property type="evidence" value="ECO:0007669"/>
    <property type="project" value="UniProtKB-SubCell"/>
</dbReference>
<proteinExistence type="inferred from homology"/>
<evidence type="ECO:0000259" key="15">
    <source>
        <dbReference type="PROSITE" id="PS51352"/>
    </source>
</evidence>
<feature type="compositionally biased region" description="Basic and acidic residues" evidence="14">
    <location>
        <begin position="221"/>
        <end position="234"/>
    </location>
</feature>
<dbReference type="SUPFAM" id="SSF52833">
    <property type="entry name" value="Thioredoxin-like"/>
    <property type="match status" value="1"/>
</dbReference>
<comment type="subunit">
    <text evidence="2">Monomer.</text>
</comment>
<gene>
    <name evidence="16" type="ORF">MYCTH_2314920</name>
</gene>
<evidence type="ECO:0000256" key="11">
    <source>
        <dbReference type="ARBA" id="ARBA00038489"/>
    </source>
</evidence>
<evidence type="ECO:0000313" key="17">
    <source>
        <dbReference type="Proteomes" id="UP000007322"/>
    </source>
</evidence>
<feature type="compositionally biased region" description="Basic and acidic residues" evidence="14">
    <location>
        <begin position="241"/>
        <end position="259"/>
    </location>
</feature>
<dbReference type="PANTHER" id="PTHR42801:SF23">
    <property type="entry name" value="PEROXIREDOXIN DOT5"/>
    <property type="match status" value="1"/>
</dbReference>
<dbReference type="InterPro" id="IPR050924">
    <property type="entry name" value="Peroxiredoxin_BCP/PrxQ"/>
</dbReference>
<evidence type="ECO:0000256" key="13">
    <source>
        <dbReference type="ARBA" id="ARBA00077538"/>
    </source>
</evidence>
<comment type="similarity">
    <text evidence="11">Belongs to the peroxiredoxin family. BCP/PrxQ subfamily.</text>
</comment>
<keyword evidence="9" id="KW-0676">Redox-active center</keyword>
<protein>
    <recommendedName>
        <fullName evidence="3">thioredoxin-dependent peroxiredoxin</fullName>
        <ecNumber evidence="3">1.11.1.24</ecNumber>
    </recommendedName>
    <alternativeName>
        <fullName evidence="13">Nuclear thiol peroxidase</fullName>
    </alternativeName>
    <alternativeName>
        <fullName evidence="10">Thioredoxin peroxidase</fullName>
    </alternativeName>
</protein>
<dbReference type="OrthoDB" id="338622at2759"/>
<dbReference type="STRING" id="573729.G2Q8L8"/>
<dbReference type="GO" id="GO:0008379">
    <property type="term" value="F:thioredoxin peroxidase activity"/>
    <property type="evidence" value="ECO:0007669"/>
    <property type="project" value="TreeGrafter"/>
</dbReference>
<dbReference type="GO" id="GO:0034599">
    <property type="term" value="P:cellular response to oxidative stress"/>
    <property type="evidence" value="ECO:0007669"/>
    <property type="project" value="TreeGrafter"/>
</dbReference>
<evidence type="ECO:0000256" key="3">
    <source>
        <dbReference type="ARBA" id="ARBA00013017"/>
    </source>
</evidence>
<dbReference type="eggNOG" id="KOG0855">
    <property type="taxonomic scope" value="Eukaryota"/>
</dbReference>
<evidence type="ECO:0000256" key="14">
    <source>
        <dbReference type="SAM" id="MobiDB-lite"/>
    </source>
</evidence>
<dbReference type="EC" id="1.11.1.24" evidence="3"/>
<dbReference type="CDD" id="cd03017">
    <property type="entry name" value="PRX_BCP"/>
    <property type="match status" value="1"/>
</dbReference>
<feature type="domain" description="Thioredoxin" evidence="15">
    <location>
        <begin position="45"/>
        <end position="211"/>
    </location>
</feature>
<evidence type="ECO:0000313" key="16">
    <source>
        <dbReference type="EMBL" id="AEO57067.1"/>
    </source>
</evidence>
<dbReference type="HOGENOM" id="CLU_042529_2_0_1"/>
<dbReference type="InParanoid" id="G2Q8L8"/>
<evidence type="ECO:0000256" key="4">
    <source>
        <dbReference type="ARBA" id="ARBA00022559"/>
    </source>
</evidence>
<comment type="catalytic activity">
    <reaction evidence="12">
        <text>a hydroperoxide + [thioredoxin]-dithiol = an alcohol + [thioredoxin]-disulfide + H2O</text>
        <dbReference type="Rhea" id="RHEA:62620"/>
        <dbReference type="Rhea" id="RHEA-COMP:10698"/>
        <dbReference type="Rhea" id="RHEA-COMP:10700"/>
        <dbReference type="ChEBI" id="CHEBI:15377"/>
        <dbReference type="ChEBI" id="CHEBI:29950"/>
        <dbReference type="ChEBI" id="CHEBI:30879"/>
        <dbReference type="ChEBI" id="CHEBI:35924"/>
        <dbReference type="ChEBI" id="CHEBI:50058"/>
        <dbReference type="EC" id="1.11.1.24"/>
    </reaction>
</comment>
<evidence type="ECO:0000256" key="5">
    <source>
        <dbReference type="ARBA" id="ARBA00022862"/>
    </source>
</evidence>
<dbReference type="PANTHER" id="PTHR42801">
    <property type="entry name" value="THIOREDOXIN-DEPENDENT PEROXIDE REDUCTASE"/>
    <property type="match status" value="1"/>
</dbReference>
<keyword evidence="7" id="KW-1015">Disulfide bond</keyword>
<evidence type="ECO:0000256" key="6">
    <source>
        <dbReference type="ARBA" id="ARBA00023002"/>
    </source>
</evidence>
<dbReference type="GO" id="GO:0005737">
    <property type="term" value="C:cytoplasm"/>
    <property type="evidence" value="ECO:0007669"/>
    <property type="project" value="TreeGrafter"/>
</dbReference>
<dbReference type="GO" id="GO:0045454">
    <property type="term" value="P:cell redox homeostasis"/>
    <property type="evidence" value="ECO:0007669"/>
    <property type="project" value="TreeGrafter"/>
</dbReference>
<comment type="subcellular location">
    <subcellularLocation>
        <location evidence="1">Nucleus</location>
    </subcellularLocation>
</comment>
<evidence type="ECO:0000256" key="12">
    <source>
        <dbReference type="ARBA" id="ARBA00049091"/>
    </source>
</evidence>
<dbReference type="InterPro" id="IPR000866">
    <property type="entry name" value="AhpC/TSA"/>
</dbReference>
<dbReference type="InterPro" id="IPR036249">
    <property type="entry name" value="Thioredoxin-like_sf"/>
</dbReference>
<name>G2Q8L8_THET4</name>
<dbReference type="AlphaFoldDB" id="G2Q8L8"/>
<accession>G2Q8L8</accession>
<sequence length="313" mass="33126">MPMELRKRKEAPAPPPPVRRKMTKTAKTDTASKAKGDAEEKAAPVAASTNGSSSSGVPTVGDIINLDGFGGEIETNDGTKTTLKSLVDASKAGVVIFTYPKASTPGCTRQACLFRDSHEALTSASGLAIYGLSTDSPKANTTFKTKQKLPYPLLCDPQASLIGALGLKKQPRGTTRAVFVVDKAGKVLALQPGGPEATVAVVKKLVEELPSGSASAAPAEQKVKAEQVAEKKEEREEEKEKEEKEEKEKEEEKAQKKEEEEGAGAENKSEDAPKAEGEGQGESKSEGETKDKDETKAEGEAKATANGEEKKKE</sequence>
<dbReference type="OMA" id="CTNQVCL"/>
<dbReference type="FunCoup" id="G2Q8L8">
    <property type="interactions" value="25"/>
</dbReference>
<dbReference type="GeneID" id="11512365"/>
<keyword evidence="8" id="KW-0539">Nucleus</keyword>
<reference evidence="16 17" key="1">
    <citation type="journal article" date="2011" name="Nat. Biotechnol.">
        <title>Comparative genomic analysis of the thermophilic biomass-degrading fungi Myceliophthora thermophila and Thielavia terrestris.</title>
        <authorList>
            <person name="Berka R.M."/>
            <person name="Grigoriev I.V."/>
            <person name="Otillar R."/>
            <person name="Salamov A."/>
            <person name="Grimwood J."/>
            <person name="Reid I."/>
            <person name="Ishmael N."/>
            <person name="John T."/>
            <person name="Darmond C."/>
            <person name="Moisan M.-C."/>
            <person name="Henrissat B."/>
            <person name="Coutinho P.M."/>
            <person name="Lombard V."/>
            <person name="Natvig D.O."/>
            <person name="Lindquist E."/>
            <person name="Schmutz J."/>
            <person name="Lucas S."/>
            <person name="Harris P."/>
            <person name="Powlowski J."/>
            <person name="Bellemare A."/>
            <person name="Taylor D."/>
            <person name="Butler G."/>
            <person name="de Vries R.P."/>
            <person name="Allijn I.E."/>
            <person name="van den Brink J."/>
            <person name="Ushinsky S."/>
            <person name="Storms R."/>
            <person name="Powell A.J."/>
            <person name="Paulsen I.T."/>
            <person name="Elbourne L.D.H."/>
            <person name="Baker S.E."/>
            <person name="Magnuson J."/>
            <person name="LaBoissiere S."/>
            <person name="Clutterbuck A.J."/>
            <person name="Martinez D."/>
            <person name="Wogulis M."/>
            <person name="de Leon A.L."/>
            <person name="Rey M.W."/>
            <person name="Tsang A."/>
        </authorList>
    </citation>
    <scope>NUCLEOTIDE SEQUENCE [LARGE SCALE GENOMIC DNA]</scope>
    <source>
        <strain evidence="17">ATCC 42464 / BCRC 31852 / DSM 1799</strain>
    </source>
</reference>
<evidence type="ECO:0000256" key="9">
    <source>
        <dbReference type="ARBA" id="ARBA00023284"/>
    </source>
</evidence>
<keyword evidence="5" id="KW-0049">Antioxidant</keyword>
<keyword evidence="17" id="KW-1185">Reference proteome</keyword>
<feature type="compositionally biased region" description="Basic and acidic residues" evidence="14">
    <location>
        <begin position="1"/>
        <end position="11"/>
    </location>
</feature>
<dbReference type="InterPro" id="IPR013766">
    <property type="entry name" value="Thioredoxin_domain"/>
</dbReference>
<evidence type="ECO:0000256" key="8">
    <source>
        <dbReference type="ARBA" id="ARBA00023242"/>
    </source>
</evidence>
<dbReference type="PROSITE" id="PS51352">
    <property type="entry name" value="THIOREDOXIN_2"/>
    <property type="match status" value="1"/>
</dbReference>
<keyword evidence="4" id="KW-0575">Peroxidase</keyword>
<feature type="compositionally biased region" description="Polar residues" evidence="14">
    <location>
        <begin position="47"/>
        <end position="56"/>
    </location>
</feature>
<feature type="compositionally biased region" description="Basic and acidic residues" evidence="14">
    <location>
        <begin position="26"/>
        <end position="42"/>
    </location>
</feature>
<feature type="compositionally biased region" description="Basic and acidic residues" evidence="14">
    <location>
        <begin position="267"/>
        <end position="313"/>
    </location>
</feature>